<comment type="caution">
    <text evidence="1">The sequence shown here is derived from an EMBL/GenBank/DDBJ whole genome shotgun (WGS) entry which is preliminary data.</text>
</comment>
<gene>
    <name evidence="1" type="ORF">Q3C12_21925</name>
</gene>
<sequence length="48" mass="5576">MTAATKLSPEKQNLSPPKAVIIERVFLNQFSLKEFMKSEIKLELERKL</sequence>
<reference evidence="1" key="1">
    <citation type="submission" date="2023-07" db="EMBL/GenBank/DDBJ databases">
        <authorList>
            <person name="Aktuganov G."/>
            <person name="Boyko T."/>
            <person name="Delegan Y."/>
            <person name="Galimzianova N."/>
            <person name="Gilvanova E."/>
            <person name="Korobov V."/>
            <person name="Kuzmina L."/>
            <person name="Melentiev A."/>
            <person name="Milman P."/>
            <person name="Ryabova A."/>
            <person name="Stupak E."/>
            <person name="Yasakov T."/>
            <person name="Zharikova N."/>
            <person name="Zhurenko E."/>
        </authorList>
    </citation>
    <scope>NUCLEOTIDE SEQUENCE</scope>
    <source>
        <strain evidence="1">IB-739</strain>
    </source>
</reference>
<keyword evidence="2" id="KW-1185">Reference proteome</keyword>
<name>A0ABT8VFD8_9BACL</name>
<evidence type="ECO:0000313" key="2">
    <source>
        <dbReference type="Proteomes" id="UP001168883"/>
    </source>
</evidence>
<dbReference type="EMBL" id="JAUMKJ010000029">
    <property type="protein sequence ID" value="MDO3679674.1"/>
    <property type="molecule type" value="Genomic_DNA"/>
</dbReference>
<accession>A0ABT8VFD8</accession>
<protein>
    <submittedName>
        <fullName evidence="1">Uncharacterized protein</fullName>
    </submittedName>
</protein>
<organism evidence="1 2">
    <name type="scientific">Paenibacillus ehimensis</name>
    <dbReference type="NCBI Taxonomy" id="79264"/>
    <lineage>
        <taxon>Bacteria</taxon>
        <taxon>Bacillati</taxon>
        <taxon>Bacillota</taxon>
        <taxon>Bacilli</taxon>
        <taxon>Bacillales</taxon>
        <taxon>Paenibacillaceae</taxon>
        <taxon>Paenibacillus</taxon>
    </lineage>
</organism>
<proteinExistence type="predicted"/>
<dbReference type="RefSeq" id="WP_302879849.1">
    <property type="nucleotide sequence ID" value="NZ_JAUMKJ010000029.1"/>
</dbReference>
<dbReference type="Proteomes" id="UP001168883">
    <property type="component" value="Unassembled WGS sequence"/>
</dbReference>
<evidence type="ECO:0000313" key="1">
    <source>
        <dbReference type="EMBL" id="MDO3679674.1"/>
    </source>
</evidence>